<dbReference type="InterPro" id="IPR011761">
    <property type="entry name" value="ATP-grasp"/>
</dbReference>
<keyword evidence="2" id="KW-0479">Metal-binding</keyword>
<dbReference type="PANTHER" id="PTHR43472:SF1">
    <property type="entry name" value="PHOSPHORIBOSYLAMINE--GLYCINE LIGASE, CHLOROPLASTIC"/>
    <property type="match status" value="1"/>
</dbReference>
<gene>
    <name evidence="9" type="ORF">AVDCRST_MAG64-25</name>
</gene>
<dbReference type="AlphaFoldDB" id="A0A6J4MYH7"/>
<evidence type="ECO:0000256" key="1">
    <source>
        <dbReference type="ARBA" id="ARBA00022598"/>
    </source>
</evidence>
<dbReference type="PANTHER" id="PTHR43472">
    <property type="entry name" value="PHOSPHORIBOSYLAMINE--GLYCINE LIGASE"/>
    <property type="match status" value="1"/>
</dbReference>
<accession>A0A6J4MYH7</accession>
<evidence type="ECO:0000256" key="5">
    <source>
        <dbReference type="ARBA" id="ARBA00022840"/>
    </source>
</evidence>
<keyword evidence="3 7" id="KW-0547">Nucleotide-binding</keyword>
<dbReference type="InterPro" id="IPR016185">
    <property type="entry name" value="PreATP-grasp_dom_sf"/>
</dbReference>
<evidence type="ECO:0000256" key="3">
    <source>
        <dbReference type="ARBA" id="ARBA00022741"/>
    </source>
</evidence>
<dbReference type="GO" id="GO:0004637">
    <property type="term" value="F:phosphoribosylamine-glycine ligase activity"/>
    <property type="evidence" value="ECO:0007669"/>
    <property type="project" value="UniProtKB-EC"/>
</dbReference>
<sequence length="230" mass="24314">MKVLLLGNGAREHALAWKLADSPRVTALYALPGNPGTAQVAENVDIALDDFGRIEAFVRENRVELVVVGPEDPLAAGIVDRLAKTGVRVFGPTKAGAQLEADKWFAKELMRQQSIPTAEARSFTDADAASEYVKVRGSACVVKAAGLAKGKGVTVAYRVQDALDAIDLAMRQRVHGAAGGRVVIEELMSGPEVSVLAFVDGRNIYVMETSQDHKPVDDGDTGPMTGGMGA</sequence>
<protein>
    <submittedName>
        <fullName evidence="9">Phosphoribosylamine--glycine ligase</fullName>
        <ecNumber evidence="9">6.3.4.13</ecNumber>
    </submittedName>
</protein>
<feature type="non-terminal residue" evidence="9">
    <location>
        <position position="230"/>
    </location>
</feature>
<evidence type="ECO:0000313" key="9">
    <source>
        <dbReference type="EMBL" id="CAA9372321.1"/>
    </source>
</evidence>
<dbReference type="FunFam" id="3.40.50.20:FF:000006">
    <property type="entry name" value="Phosphoribosylamine--glycine ligase, chloroplastic"/>
    <property type="match status" value="1"/>
</dbReference>
<dbReference type="EMBL" id="CADCUQ010000008">
    <property type="protein sequence ID" value="CAA9372321.1"/>
    <property type="molecule type" value="Genomic_DNA"/>
</dbReference>
<keyword evidence="1 9" id="KW-0436">Ligase</keyword>
<keyword evidence="6" id="KW-0464">Manganese</keyword>
<dbReference type="SMART" id="SM01209">
    <property type="entry name" value="GARS_A"/>
    <property type="match status" value="1"/>
</dbReference>
<evidence type="ECO:0000259" key="8">
    <source>
        <dbReference type="PROSITE" id="PS50975"/>
    </source>
</evidence>
<evidence type="ECO:0000256" key="7">
    <source>
        <dbReference type="PROSITE-ProRule" id="PRU00409"/>
    </source>
</evidence>
<dbReference type="Pfam" id="PF02844">
    <property type="entry name" value="GARS_N"/>
    <property type="match status" value="1"/>
</dbReference>
<dbReference type="Gene3D" id="3.40.50.20">
    <property type="match status" value="1"/>
</dbReference>
<dbReference type="Pfam" id="PF01071">
    <property type="entry name" value="GARS_A"/>
    <property type="match status" value="1"/>
</dbReference>
<dbReference type="InterPro" id="IPR020562">
    <property type="entry name" value="PRibGlycinamide_synth_N"/>
</dbReference>
<feature type="domain" description="ATP-grasp" evidence="8">
    <location>
        <begin position="107"/>
        <end position="201"/>
    </location>
</feature>
<dbReference type="InterPro" id="IPR000115">
    <property type="entry name" value="PRibGlycinamide_synth"/>
</dbReference>
<dbReference type="SUPFAM" id="SSF56059">
    <property type="entry name" value="Glutathione synthetase ATP-binding domain-like"/>
    <property type="match status" value="1"/>
</dbReference>
<dbReference type="SUPFAM" id="SSF52440">
    <property type="entry name" value="PreATP-grasp domain"/>
    <property type="match status" value="1"/>
</dbReference>
<dbReference type="Gene3D" id="3.30.470.20">
    <property type="entry name" value="ATP-grasp fold, B domain"/>
    <property type="match status" value="1"/>
</dbReference>
<reference evidence="9" key="1">
    <citation type="submission" date="2020-02" db="EMBL/GenBank/DDBJ databases">
        <authorList>
            <person name="Meier V. D."/>
        </authorList>
    </citation>
    <scope>NUCLEOTIDE SEQUENCE</scope>
    <source>
        <strain evidence="9">AVDCRST_MAG64</strain>
    </source>
</reference>
<dbReference type="InterPro" id="IPR013815">
    <property type="entry name" value="ATP_grasp_subdomain_1"/>
</dbReference>
<dbReference type="PROSITE" id="PS50975">
    <property type="entry name" value="ATP_GRASP"/>
    <property type="match status" value="1"/>
</dbReference>
<proteinExistence type="predicted"/>
<dbReference type="GO" id="GO:0046872">
    <property type="term" value="F:metal ion binding"/>
    <property type="evidence" value="ECO:0007669"/>
    <property type="project" value="UniProtKB-KW"/>
</dbReference>
<dbReference type="GO" id="GO:0005524">
    <property type="term" value="F:ATP binding"/>
    <property type="evidence" value="ECO:0007669"/>
    <property type="project" value="UniProtKB-UniRule"/>
</dbReference>
<dbReference type="InterPro" id="IPR020561">
    <property type="entry name" value="PRibGlycinamid_synth_ATP-grasp"/>
</dbReference>
<name>A0A6J4MYH7_9BACT</name>
<evidence type="ECO:0000256" key="2">
    <source>
        <dbReference type="ARBA" id="ARBA00022723"/>
    </source>
</evidence>
<dbReference type="GO" id="GO:0009113">
    <property type="term" value="P:purine nucleobase biosynthetic process"/>
    <property type="evidence" value="ECO:0007669"/>
    <property type="project" value="InterPro"/>
</dbReference>
<dbReference type="EC" id="6.3.4.13" evidence="9"/>
<dbReference type="GO" id="GO:0006164">
    <property type="term" value="P:purine nucleotide biosynthetic process"/>
    <property type="evidence" value="ECO:0007669"/>
    <property type="project" value="UniProtKB-KW"/>
</dbReference>
<evidence type="ECO:0000256" key="4">
    <source>
        <dbReference type="ARBA" id="ARBA00022755"/>
    </source>
</evidence>
<evidence type="ECO:0000256" key="6">
    <source>
        <dbReference type="ARBA" id="ARBA00023211"/>
    </source>
</evidence>
<dbReference type="Gene3D" id="3.30.1490.20">
    <property type="entry name" value="ATP-grasp fold, A domain"/>
    <property type="match status" value="1"/>
</dbReference>
<organism evidence="9">
    <name type="scientific">uncultured Phycisphaerae bacterium</name>
    <dbReference type="NCBI Taxonomy" id="904963"/>
    <lineage>
        <taxon>Bacteria</taxon>
        <taxon>Pseudomonadati</taxon>
        <taxon>Planctomycetota</taxon>
        <taxon>Phycisphaerae</taxon>
        <taxon>environmental samples</taxon>
    </lineage>
</organism>
<keyword evidence="5 7" id="KW-0067">ATP-binding</keyword>
<keyword evidence="4" id="KW-0658">Purine biosynthesis</keyword>